<dbReference type="InterPro" id="IPR006274">
    <property type="entry name" value="CarbamoylP_synth_ssu"/>
</dbReference>
<dbReference type="GO" id="GO:0044205">
    <property type="term" value="P:'de novo' UMP biosynthetic process"/>
    <property type="evidence" value="ECO:0007669"/>
    <property type="project" value="UniProtKB-UniRule"/>
</dbReference>
<evidence type="ECO:0000259" key="14">
    <source>
        <dbReference type="SMART" id="SM01097"/>
    </source>
</evidence>
<feature type="binding site" evidence="13">
    <location>
        <position position="242"/>
    </location>
    <ligand>
        <name>L-glutamine</name>
        <dbReference type="ChEBI" id="CHEBI:58359"/>
    </ligand>
</feature>
<comment type="similarity">
    <text evidence="3 13">Belongs to the CarA family.</text>
</comment>
<dbReference type="InterPro" id="IPR029062">
    <property type="entry name" value="Class_I_gatase-like"/>
</dbReference>
<evidence type="ECO:0000256" key="8">
    <source>
        <dbReference type="ARBA" id="ARBA00022840"/>
    </source>
</evidence>
<dbReference type="GO" id="GO:0006541">
    <property type="term" value="P:glutamine metabolic process"/>
    <property type="evidence" value="ECO:0007669"/>
    <property type="project" value="InterPro"/>
</dbReference>
<dbReference type="Pfam" id="PF00117">
    <property type="entry name" value="GATase"/>
    <property type="match status" value="1"/>
</dbReference>
<evidence type="ECO:0000313" key="15">
    <source>
        <dbReference type="EMBL" id="SEF73385.1"/>
    </source>
</evidence>
<dbReference type="SUPFAM" id="SSF52317">
    <property type="entry name" value="Class I glutamine amidotransferase-like"/>
    <property type="match status" value="1"/>
</dbReference>
<organism evidence="15 16">
    <name type="scientific">Nitrosomonas ureae</name>
    <dbReference type="NCBI Taxonomy" id="44577"/>
    <lineage>
        <taxon>Bacteria</taxon>
        <taxon>Pseudomonadati</taxon>
        <taxon>Pseudomonadota</taxon>
        <taxon>Betaproteobacteria</taxon>
        <taxon>Nitrosomonadales</taxon>
        <taxon>Nitrosomonadaceae</taxon>
        <taxon>Nitrosomonas</taxon>
    </lineage>
</organism>
<keyword evidence="8 13" id="KW-0067">ATP-binding</keyword>
<dbReference type="FunFam" id="3.50.30.20:FF:000001">
    <property type="entry name" value="Carbamoyl-phosphate synthase small chain"/>
    <property type="match status" value="1"/>
</dbReference>
<dbReference type="FunFam" id="3.40.50.880:FF:000011">
    <property type="entry name" value="Carbamoyl-phosphate synthase small chain"/>
    <property type="match status" value="1"/>
</dbReference>
<dbReference type="InterPro" id="IPR002474">
    <property type="entry name" value="CarbamoylP_synth_ssu_N"/>
</dbReference>
<comment type="catalytic activity">
    <reaction evidence="12 13">
        <text>L-glutamine + H2O = L-glutamate + NH4(+)</text>
        <dbReference type="Rhea" id="RHEA:15889"/>
        <dbReference type="ChEBI" id="CHEBI:15377"/>
        <dbReference type="ChEBI" id="CHEBI:28938"/>
        <dbReference type="ChEBI" id="CHEBI:29985"/>
        <dbReference type="ChEBI" id="CHEBI:58359"/>
    </reaction>
</comment>
<dbReference type="NCBIfam" id="NF009475">
    <property type="entry name" value="PRK12838.1"/>
    <property type="match status" value="1"/>
</dbReference>
<dbReference type="CDD" id="cd01744">
    <property type="entry name" value="GATase1_CPSase"/>
    <property type="match status" value="1"/>
</dbReference>
<dbReference type="RefSeq" id="WP_103966160.1">
    <property type="nucleotide sequence ID" value="NZ_FNUX01000007.1"/>
</dbReference>
<dbReference type="UniPathway" id="UPA00068">
    <property type="reaction ID" value="UER00171"/>
</dbReference>
<dbReference type="EC" id="6.3.5.5" evidence="13"/>
<feature type="active site" evidence="13">
    <location>
        <position position="354"/>
    </location>
</feature>
<dbReference type="PRINTS" id="PR00099">
    <property type="entry name" value="CPSGATASE"/>
</dbReference>
<keyword evidence="4 13" id="KW-0055">Arginine biosynthesis</keyword>
<evidence type="ECO:0000256" key="9">
    <source>
        <dbReference type="ARBA" id="ARBA00022962"/>
    </source>
</evidence>
<dbReference type="SMART" id="SM01097">
    <property type="entry name" value="CPSase_sm_chain"/>
    <property type="match status" value="1"/>
</dbReference>
<dbReference type="GO" id="GO:0004359">
    <property type="term" value="F:glutaminase activity"/>
    <property type="evidence" value="ECO:0007669"/>
    <property type="project" value="RHEA"/>
</dbReference>
<evidence type="ECO:0000256" key="6">
    <source>
        <dbReference type="ARBA" id="ARBA00022605"/>
    </source>
</evidence>
<feature type="binding site" evidence="13">
    <location>
        <position position="244"/>
    </location>
    <ligand>
        <name>L-glutamine</name>
        <dbReference type="ChEBI" id="CHEBI:58359"/>
    </ligand>
</feature>
<sequence>MSQRPHAILALADGTIFRGVSIGIDGIKTGEVAFNTAMTGYQEILTDPSYCQQIITLTYPHIGNTGVNPEDFESGNINKVHAAGLVIRDLPLMASSFRKTHTLPEFLREQGVVAIAEIDTRKLTRILREKGAQSGCLMAGDVDEEKALQTAREFPGLAGMDLARVVSCRQSYTWTEGEWSLESGFQTPENFQLHVAAFDFGIKRTILRKLAQRGCKVTVFPAQTSADEVLAAQPDGVFLSNGPGDPEPCDYAISATQSLLKSNIPIFGICLGLQLLGLASGARTVKMKFGHHGANHPVQDIVSGKVIITSQNHGFSVDADTLPATARITHVSLFDGSLQGFELIDKPAFCFQGHPEASPGPHEADYLFDKFINMMQRHKNNPQ</sequence>
<dbReference type="PANTHER" id="PTHR43418:SF7">
    <property type="entry name" value="CARBAMOYL-PHOSPHATE SYNTHASE SMALL CHAIN"/>
    <property type="match status" value="1"/>
</dbReference>
<feature type="binding site" evidence="13">
    <location>
        <position position="49"/>
    </location>
    <ligand>
        <name>L-glutamine</name>
        <dbReference type="ChEBI" id="CHEBI:58359"/>
    </ligand>
</feature>
<accession>A0A1H5UE75</accession>
<dbReference type="InterPro" id="IPR050472">
    <property type="entry name" value="Anth_synth/Amidotransfase"/>
</dbReference>
<evidence type="ECO:0000256" key="5">
    <source>
        <dbReference type="ARBA" id="ARBA00022598"/>
    </source>
</evidence>
<dbReference type="InterPro" id="IPR035686">
    <property type="entry name" value="CPSase_GATase1"/>
</dbReference>
<evidence type="ECO:0000256" key="13">
    <source>
        <dbReference type="HAMAP-Rule" id="MF_01209"/>
    </source>
</evidence>
<dbReference type="AlphaFoldDB" id="A0A1H5UE75"/>
<dbReference type="InterPro" id="IPR036480">
    <property type="entry name" value="CarbP_synth_ssu_N_sf"/>
</dbReference>
<keyword evidence="5 13" id="KW-0436">Ligase</keyword>
<dbReference type="GO" id="GO:0004088">
    <property type="term" value="F:carbamoyl-phosphate synthase (glutamine-hydrolyzing) activity"/>
    <property type="evidence" value="ECO:0007669"/>
    <property type="project" value="UniProtKB-UniRule"/>
</dbReference>
<dbReference type="EMBL" id="FNUX01000007">
    <property type="protein sequence ID" value="SEF73385.1"/>
    <property type="molecule type" value="Genomic_DNA"/>
</dbReference>
<dbReference type="Proteomes" id="UP000236753">
    <property type="component" value="Unassembled WGS sequence"/>
</dbReference>
<feature type="domain" description="Carbamoyl-phosphate synthase small subunit N-terminal" evidence="14">
    <location>
        <begin position="5"/>
        <end position="138"/>
    </location>
</feature>
<evidence type="ECO:0000256" key="11">
    <source>
        <dbReference type="ARBA" id="ARBA00048816"/>
    </source>
</evidence>
<evidence type="ECO:0000256" key="12">
    <source>
        <dbReference type="ARBA" id="ARBA00049285"/>
    </source>
</evidence>
<evidence type="ECO:0000256" key="4">
    <source>
        <dbReference type="ARBA" id="ARBA00022571"/>
    </source>
</evidence>
<feature type="binding site" evidence="13">
    <location>
        <position position="274"/>
    </location>
    <ligand>
        <name>L-glutamine</name>
        <dbReference type="ChEBI" id="CHEBI:58359"/>
    </ligand>
</feature>
<proteinExistence type="inferred from homology"/>
<evidence type="ECO:0000256" key="10">
    <source>
        <dbReference type="ARBA" id="ARBA00022975"/>
    </source>
</evidence>
<feature type="region of interest" description="CPSase" evidence="13">
    <location>
        <begin position="1"/>
        <end position="185"/>
    </location>
</feature>
<evidence type="ECO:0000256" key="3">
    <source>
        <dbReference type="ARBA" id="ARBA00007800"/>
    </source>
</evidence>
<comment type="catalytic activity">
    <reaction evidence="11 13">
        <text>hydrogencarbonate + L-glutamine + 2 ATP + H2O = carbamoyl phosphate + L-glutamate + 2 ADP + phosphate + 2 H(+)</text>
        <dbReference type="Rhea" id="RHEA:18633"/>
        <dbReference type="ChEBI" id="CHEBI:15377"/>
        <dbReference type="ChEBI" id="CHEBI:15378"/>
        <dbReference type="ChEBI" id="CHEBI:17544"/>
        <dbReference type="ChEBI" id="CHEBI:29985"/>
        <dbReference type="ChEBI" id="CHEBI:30616"/>
        <dbReference type="ChEBI" id="CHEBI:43474"/>
        <dbReference type="ChEBI" id="CHEBI:58228"/>
        <dbReference type="ChEBI" id="CHEBI:58359"/>
        <dbReference type="ChEBI" id="CHEBI:456216"/>
        <dbReference type="EC" id="6.3.5.5"/>
    </reaction>
</comment>
<comment type="function">
    <text evidence="13">Small subunit of the glutamine-dependent carbamoyl phosphate synthetase (CPSase). CPSase catalyzes the formation of carbamoyl phosphate from the ammonia moiety of glutamine, carbonate, and phosphate donated by ATP, constituting the first step of 2 biosynthetic pathways, one leading to arginine and/or urea and the other to pyrimidine nucleotides. The small subunit (glutamine amidotransferase) binds and cleaves glutamine to supply the large subunit with the substrate ammonia.</text>
</comment>
<dbReference type="GO" id="GO:0005524">
    <property type="term" value="F:ATP binding"/>
    <property type="evidence" value="ECO:0007669"/>
    <property type="project" value="UniProtKB-UniRule"/>
</dbReference>
<dbReference type="NCBIfam" id="TIGR01368">
    <property type="entry name" value="CPSaseIIsmall"/>
    <property type="match status" value="1"/>
</dbReference>
<dbReference type="Pfam" id="PF00988">
    <property type="entry name" value="CPSase_sm_chain"/>
    <property type="match status" value="1"/>
</dbReference>
<dbReference type="SUPFAM" id="SSF52021">
    <property type="entry name" value="Carbamoyl phosphate synthetase, small subunit N-terminal domain"/>
    <property type="match status" value="1"/>
</dbReference>
<keyword evidence="10 13" id="KW-0665">Pyrimidine biosynthesis</keyword>
<dbReference type="Gene3D" id="3.50.30.20">
    <property type="entry name" value="Carbamoyl-phosphate synthase small subunit, N-terminal domain"/>
    <property type="match status" value="1"/>
</dbReference>
<feature type="binding site" evidence="13">
    <location>
        <position position="314"/>
    </location>
    <ligand>
        <name>L-glutamine</name>
        <dbReference type="ChEBI" id="CHEBI:58359"/>
    </ligand>
</feature>
<dbReference type="GO" id="GO:0006526">
    <property type="term" value="P:L-arginine biosynthetic process"/>
    <property type="evidence" value="ECO:0007669"/>
    <property type="project" value="UniProtKB-UniRule"/>
</dbReference>
<protein>
    <recommendedName>
        <fullName evidence="13">Carbamoyl phosphate synthase small chain</fullName>
        <ecNumber evidence="13">6.3.5.5</ecNumber>
    </recommendedName>
    <alternativeName>
        <fullName evidence="13">Carbamoyl phosphate synthetase glutamine chain</fullName>
    </alternativeName>
</protein>
<feature type="binding site" evidence="13">
    <location>
        <position position="271"/>
    </location>
    <ligand>
        <name>L-glutamine</name>
        <dbReference type="ChEBI" id="CHEBI:58359"/>
    </ligand>
</feature>
<comment type="pathway">
    <text evidence="2 13">Amino-acid biosynthesis; L-arginine biosynthesis; carbamoyl phosphate from bicarbonate: step 1/1.</text>
</comment>
<evidence type="ECO:0000256" key="1">
    <source>
        <dbReference type="ARBA" id="ARBA00004812"/>
    </source>
</evidence>
<reference evidence="15 16" key="1">
    <citation type="submission" date="2016-10" db="EMBL/GenBank/DDBJ databases">
        <authorList>
            <person name="de Groot N.N."/>
        </authorList>
    </citation>
    <scope>NUCLEOTIDE SEQUENCE [LARGE SCALE GENOMIC DNA]</scope>
    <source>
        <strain evidence="15 16">Nm13</strain>
    </source>
</reference>
<dbReference type="UniPathway" id="UPA00070">
    <property type="reaction ID" value="UER00115"/>
</dbReference>
<evidence type="ECO:0000256" key="2">
    <source>
        <dbReference type="ARBA" id="ARBA00005077"/>
    </source>
</evidence>
<feature type="binding site" evidence="13">
    <location>
        <position position="312"/>
    </location>
    <ligand>
        <name>L-glutamine</name>
        <dbReference type="ChEBI" id="CHEBI:58359"/>
    </ligand>
</feature>
<keyword evidence="9 13" id="KW-0315">Glutamine amidotransferase</keyword>
<dbReference type="Gene3D" id="3.40.50.880">
    <property type="match status" value="1"/>
</dbReference>
<name>A0A1H5UE75_9PROT</name>
<dbReference type="PRINTS" id="PR00096">
    <property type="entry name" value="GATASE"/>
</dbReference>
<keyword evidence="7 13" id="KW-0547">Nucleotide-binding</keyword>
<feature type="active site" evidence="13">
    <location>
        <position position="356"/>
    </location>
</feature>
<dbReference type="PANTHER" id="PTHR43418">
    <property type="entry name" value="MULTIFUNCTIONAL TRYPTOPHAN BIOSYNTHESIS PROTEIN-RELATED"/>
    <property type="match status" value="1"/>
</dbReference>
<evidence type="ECO:0000313" key="16">
    <source>
        <dbReference type="Proteomes" id="UP000236753"/>
    </source>
</evidence>
<comment type="pathway">
    <text evidence="1 13">Pyrimidine metabolism; UMP biosynthesis via de novo pathway; (S)-dihydroorotate from bicarbonate: step 1/3.</text>
</comment>
<dbReference type="InterPro" id="IPR017926">
    <property type="entry name" value="GATASE"/>
</dbReference>
<dbReference type="OrthoDB" id="9804328at2"/>
<gene>
    <name evidence="13" type="primary">carA</name>
    <name evidence="15" type="ORF">SAMN05216334_107121</name>
</gene>
<evidence type="ECO:0000256" key="7">
    <source>
        <dbReference type="ARBA" id="ARBA00022741"/>
    </source>
</evidence>
<dbReference type="PROSITE" id="PS51273">
    <property type="entry name" value="GATASE_TYPE_1"/>
    <property type="match status" value="1"/>
</dbReference>
<keyword evidence="6 13" id="KW-0028">Amino-acid biosynthesis</keyword>
<feature type="active site" description="Nucleophile" evidence="13">
    <location>
        <position position="270"/>
    </location>
</feature>
<comment type="subunit">
    <text evidence="13">Composed of two chains; the small (or glutamine) chain promotes the hydrolysis of glutamine to ammonia, which is used by the large (or ammonia) chain to synthesize carbamoyl phosphate. Tetramer of heterodimers (alpha,beta)4.</text>
</comment>
<feature type="binding site" evidence="13">
    <location>
        <position position="315"/>
    </location>
    <ligand>
        <name>L-glutamine</name>
        <dbReference type="ChEBI" id="CHEBI:58359"/>
    </ligand>
</feature>
<dbReference type="GO" id="GO:0006207">
    <property type="term" value="P:'de novo' pyrimidine nucleobase biosynthetic process"/>
    <property type="evidence" value="ECO:0007669"/>
    <property type="project" value="InterPro"/>
</dbReference>
<dbReference type="HAMAP" id="MF_01209">
    <property type="entry name" value="CPSase_S_chain"/>
    <property type="match status" value="1"/>
</dbReference>